<comment type="caution">
    <text evidence="1">The sequence shown here is derived from an EMBL/GenBank/DDBJ whole genome shotgun (WGS) entry which is preliminary data.</text>
</comment>
<accession>A0ACC7N3H5</accession>
<gene>
    <name evidence="1" type="ORF">PQR01_00635</name>
</gene>
<organism evidence="1 2">
    <name type="scientific">Paraburkholderia rhynchosiae</name>
    <dbReference type="NCBI Taxonomy" id="487049"/>
    <lineage>
        <taxon>Bacteria</taxon>
        <taxon>Pseudomonadati</taxon>
        <taxon>Pseudomonadota</taxon>
        <taxon>Betaproteobacteria</taxon>
        <taxon>Burkholderiales</taxon>
        <taxon>Burkholderiaceae</taxon>
        <taxon>Paraburkholderia</taxon>
    </lineage>
</organism>
<proteinExistence type="predicted"/>
<name>A0ACC7N3H5_9BURK</name>
<protein>
    <submittedName>
        <fullName evidence="1">SDR family oxidoreductase</fullName>
    </submittedName>
</protein>
<sequence length="306" mass="31562">MFEFAGKVAVITGAASGLGQAFAQKGASLGMKLVLADVNPAALAQTVDALRERGADAIGVPTDVSDAAQVEALAQAALAAFGKVHLLFSNAGVGAGGFVWESPANDWSWVFGVNVMGVAHGVRVFTPIMLAQNEPAHIVNTASVAGLLSPPAMGVYNASKHAVVSLTETLYHDLQLAQAPVAPVTGTAAGTQTAGPQVGCSLLCPAFVPTGIADAERARPSALRNAGAPTRSQIAAHRQLHRAVQAGKLSAADVADITFEAIAARRFYIVTHPGIMATVKLRHEDIEQLREPTDPMSLKPEVKNAG</sequence>
<dbReference type="EMBL" id="JAQQDW010000001">
    <property type="protein sequence ID" value="MFM0102037.1"/>
    <property type="molecule type" value="Genomic_DNA"/>
</dbReference>
<keyword evidence="2" id="KW-1185">Reference proteome</keyword>
<reference evidence="1 2" key="1">
    <citation type="journal article" date="2024" name="Chem. Sci.">
        <title>Discovery of megapolipeptins by genome mining of a Burkholderiales bacteria collection.</title>
        <authorList>
            <person name="Paulo B.S."/>
            <person name="Recchia M.J.J."/>
            <person name="Lee S."/>
            <person name="Fergusson C.H."/>
            <person name="Romanowski S.B."/>
            <person name="Hernandez A."/>
            <person name="Krull N."/>
            <person name="Liu D.Y."/>
            <person name="Cavanagh H."/>
            <person name="Bos A."/>
            <person name="Gray C.A."/>
            <person name="Murphy B.T."/>
            <person name="Linington R.G."/>
            <person name="Eustaquio A.S."/>
        </authorList>
    </citation>
    <scope>NUCLEOTIDE SEQUENCE [LARGE SCALE GENOMIC DNA]</scope>
    <source>
        <strain evidence="1 2">RL18-126-BIB-B</strain>
    </source>
</reference>
<dbReference type="Proteomes" id="UP001629235">
    <property type="component" value="Unassembled WGS sequence"/>
</dbReference>
<evidence type="ECO:0000313" key="1">
    <source>
        <dbReference type="EMBL" id="MFM0102037.1"/>
    </source>
</evidence>
<evidence type="ECO:0000313" key="2">
    <source>
        <dbReference type="Proteomes" id="UP001629235"/>
    </source>
</evidence>